<feature type="signal peptide" evidence="1">
    <location>
        <begin position="1"/>
        <end position="26"/>
    </location>
</feature>
<dbReference type="OrthoDB" id="6355453at2759"/>
<dbReference type="EMBL" id="CAKKLH010000311">
    <property type="protein sequence ID" value="CAH0111160.1"/>
    <property type="molecule type" value="Genomic_DNA"/>
</dbReference>
<organism evidence="2 3">
    <name type="scientific">Daphnia galeata</name>
    <dbReference type="NCBI Taxonomy" id="27404"/>
    <lineage>
        <taxon>Eukaryota</taxon>
        <taxon>Metazoa</taxon>
        <taxon>Ecdysozoa</taxon>
        <taxon>Arthropoda</taxon>
        <taxon>Crustacea</taxon>
        <taxon>Branchiopoda</taxon>
        <taxon>Diplostraca</taxon>
        <taxon>Cladocera</taxon>
        <taxon>Anomopoda</taxon>
        <taxon>Daphniidae</taxon>
        <taxon>Daphnia</taxon>
    </lineage>
</organism>
<sequence>MSYSTFKMMAKLIVVCLLLAVSQVNAGVTHGLQTGGFSGAASYGSDAGAGGFAGSSLVSPLAASGFASPYGAQGGNYLQGVNGIHQGSSAGFGGFGSSAKGYGH</sequence>
<name>A0A8J2S7R8_9CRUS</name>
<comment type="caution">
    <text evidence="2">The sequence shown here is derived from an EMBL/GenBank/DDBJ whole genome shotgun (WGS) entry which is preliminary data.</text>
</comment>
<evidence type="ECO:0000313" key="3">
    <source>
        <dbReference type="Proteomes" id="UP000789390"/>
    </source>
</evidence>
<proteinExistence type="predicted"/>
<reference evidence="2" key="1">
    <citation type="submission" date="2021-11" db="EMBL/GenBank/DDBJ databases">
        <authorList>
            <person name="Schell T."/>
        </authorList>
    </citation>
    <scope>NUCLEOTIDE SEQUENCE</scope>
    <source>
        <strain evidence="2">M5</strain>
    </source>
</reference>
<evidence type="ECO:0000313" key="2">
    <source>
        <dbReference type="EMBL" id="CAH0111160.1"/>
    </source>
</evidence>
<dbReference type="AlphaFoldDB" id="A0A8J2S7R8"/>
<feature type="chain" id="PRO_5035205702" evidence="1">
    <location>
        <begin position="27"/>
        <end position="104"/>
    </location>
</feature>
<accession>A0A8J2S7R8</accession>
<evidence type="ECO:0000256" key="1">
    <source>
        <dbReference type="SAM" id="SignalP"/>
    </source>
</evidence>
<gene>
    <name evidence="2" type="ORF">DGAL_LOCUS14794</name>
</gene>
<protein>
    <submittedName>
        <fullName evidence="2">Uncharacterized protein</fullName>
    </submittedName>
</protein>
<keyword evidence="3" id="KW-1185">Reference proteome</keyword>
<dbReference type="Proteomes" id="UP000789390">
    <property type="component" value="Unassembled WGS sequence"/>
</dbReference>
<keyword evidence="1" id="KW-0732">Signal</keyword>